<dbReference type="PANTHER" id="PTHR16089">
    <property type="entry name" value="REST COREPRESSOR COREST PROTEIN-RELATED"/>
    <property type="match status" value="1"/>
</dbReference>
<dbReference type="InterPro" id="IPR017884">
    <property type="entry name" value="SANT_dom"/>
</dbReference>
<accession>A0AAJ6QYR1</accession>
<dbReference type="SMART" id="SM00717">
    <property type="entry name" value="SANT"/>
    <property type="match status" value="2"/>
</dbReference>
<dbReference type="CDD" id="cd00167">
    <property type="entry name" value="SANT"/>
    <property type="match status" value="1"/>
</dbReference>
<dbReference type="Gene3D" id="1.10.10.60">
    <property type="entry name" value="Homeodomain-like"/>
    <property type="match status" value="1"/>
</dbReference>
<gene>
    <name evidence="9" type="primary">LOC100908146</name>
</gene>
<feature type="compositionally biased region" description="Basic and acidic residues" evidence="5">
    <location>
        <begin position="117"/>
        <end position="126"/>
    </location>
</feature>
<feature type="domain" description="ELM2" evidence="6">
    <location>
        <begin position="17"/>
        <end position="56"/>
    </location>
</feature>
<feature type="region of interest" description="Disordered" evidence="5">
    <location>
        <begin position="117"/>
        <end position="141"/>
    </location>
</feature>
<feature type="compositionally biased region" description="Basic and acidic residues" evidence="5">
    <location>
        <begin position="1"/>
        <end position="18"/>
    </location>
</feature>
<dbReference type="InterPro" id="IPR000949">
    <property type="entry name" value="ELM2_dom"/>
</dbReference>
<evidence type="ECO:0000259" key="7">
    <source>
        <dbReference type="PROSITE" id="PS51293"/>
    </source>
</evidence>
<reference evidence="9" key="1">
    <citation type="submission" date="2025-08" db="UniProtKB">
        <authorList>
            <consortium name="RefSeq"/>
        </authorList>
    </citation>
    <scope>IDENTIFICATION</scope>
</reference>
<dbReference type="AlphaFoldDB" id="A0AAJ6QYR1"/>
<evidence type="ECO:0000256" key="1">
    <source>
        <dbReference type="ARBA" id="ARBA00004123"/>
    </source>
</evidence>
<dbReference type="GO" id="GO:0005667">
    <property type="term" value="C:transcription regulator complex"/>
    <property type="evidence" value="ECO:0007669"/>
    <property type="project" value="TreeGrafter"/>
</dbReference>
<protein>
    <submittedName>
        <fullName evidence="9">REST corepressor 3</fullName>
    </submittedName>
</protein>
<dbReference type="PANTHER" id="PTHR16089:SF28">
    <property type="entry name" value="REST COREPRESSOR"/>
    <property type="match status" value="1"/>
</dbReference>
<dbReference type="Pfam" id="PF01448">
    <property type="entry name" value="ELM2"/>
    <property type="match status" value="1"/>
</dbReference>
<dbReference type="GO" id="GO:0003714">
    <property type="term" value="F:transcription corepressor activity"/>
    <property type="evidence" value="ECO:0007669"/>
    <property type="project" value="TreeGrafter"/>
</dbReference>
<sequence>MSRQPRRDPTEGAVKEASIRIGPQYQAEVPPLRADPISSEHKADLLYTPASTDEDESSKLIKKQLGNPHTKWTLEEKVNFKKCLSRHKKKFNRYKDLIPNKTIVQLLDHYYATKIREPPEPSHFDPDYNPGRTVKKGRPRKPTTDVKLLFRRKCSGPGVQRLRFGVDEIRTVIHEDHKPKVTVEKLRNQSAQLKSEISRTRDDKQIEQYKKLCTSNKRSTQVTAWTDSELIMAVHAIRLHGKDFKAVSKLMGSKTEAQVKVFYSNYRERYNLEGMVRLFEEDRKNGVARKMSNVDQPRSVENSPVKKLIRSPLKKPSILLRRKV</sequence>
<feature type="domain" description="SANT" evidence="7">
    <location>
        <begin position="70"/>
        <end position="118"/>
    </location>
</feature>
<dbReference type="RefSeq" id="XP_003748288.1">
    <property type="nucleotide sequence ID" value="XM_003748240.1"/>
</dbReference>
<feature type="domain" description="SANT" evidence="7">
    <location>
        <begin position="220"/>
        <end position="271"/>
    </location>
</feature>
<evidence type="ECO:0000313" key="9">
    <source>
        <dbReference type="RefSeq" id="XP_003748288.1"/>
    </source>
</evidence>
<keyword evidence="3" id="KW-0804">Transcription</keyword>
<evidence type="ECO:0000256" key="2">
    <source>
        <dbReference type="ARBA" id="ARBA00023015"/>
    </source>
</evidence>
<dbReference type="Proteomes" id="UP000694867">
    <property type="component" value="Unplaced"/>
</dbReference>
<organism evidence="8 9">
    <name type="scientific">Galendromus occidentalis</name>
    <name type="common">western predatory mite</name>
    <dbReference type="NCBI Taxonomy" id="34638"/>
    <lineage>
        <taxon>Eukaryota</taxon>
        <taxon>Metazoa</taxon>
        <taxon>Ecdysozoa</taxon>
        <taxon>Arthropoda</taxon>
        <taxon>Chelicerata</taxon>
        <taxon>Arachnida</taxon>
        <taxon>Acari</taxon>
        <taxon>Parasitiformes</taxon>
        <taxon>Mesostigmata</taxon>
        <taxon>Gamasina</taxon>
        <taxon>Phytoseioidea</taxon>
        <taxon>Phytoseiidae</taxon>
        <taxon>Typhlodrominae</taxon>
        <taxon>Galendromus</taxon>
    </lineage>
</organism>
<dbReference type="GO" id="GO:0006357">
    <property type="term" value="P:regulation of transcription by RNA polymerase II"/>
    <property type="evidence" value="ECO:0007669"/>
    <property type="project" value="TreeGrafter"/>
</dbReference>
<dbReference type="KEGG" id="goe:100908146"/>
<evidence type="ECO:0000259" key="6">
    <source>
        <dbReference type="PROSITE" id="PS51156"/>
    </source>
</evidence>
<keyword evidence="2" id="KW-0805">Transcription regulation</keyword>
<feature type="region of interest" description="Disordered" evidence="5">
    <location>
        <begin position="1"/>
        <end position="58"/>
    </location>
</feature>
<dbReference type="GeneID" id="100908146"/>
<dbReference type="InterPro" id="IPR051066">
    <property type="entry name" value="Trans_reg/Corepressor"/>
</dbReference>
<evidence type="ECO:0000313" key="8">
    <source>
        <dbReference type="Proteomes" id="UP000694867"/>
    </source>
</evidence>
<evidence type="ECO:0000256" key="4">
    <source>
        <dbReference type="ARBA" id="ARBA00023242"/>
    </source>
</evidence>
<evidence type="ECO:0000256" key="3">
    <source>
        <dbReference type="ARBA" id="ARBA00023163"/>
    </source>
</evidence>
<name>A0AAJ6QYR1_9ACAR</name>
<dbReference type="SMART" id="SM01189">
    <property type="entry name" value="ELM2"/>
    <property type="match status" value="1"/>
</dbReference>
<keyword evidence="8" id="KW-1185">Reference proteome</keyword>
<dbReference type="Pfam" id="PF00249">
    <property type="entry name" value="Myb_DNA-binding"/>
    <property type="match status" value="1"/>
</dbReference>
<dbReference type="Gene3D" id="1.20.58.1880">
    <property type="match status" value="1"/>
</dbReference>
<dbReference type="InterPro" id="IPR001005">
    <property type="entry name" value="SANT/Myb"/>
</dbReference>
<dbReference type="InterPro" id="IPR009057">
    <property type="entry name" value="Homeodomain-like_sf"/>
</dbReference>
<dbReference type="PROSITE" id="PS51156">
    <property type="entry name" value="ELM2"/>
    <property type="match status" value="1"/>
</dbReference>
<evidence type="ECO:0000256" key="5">
    <source>
        <dbReference type="SAM" id="MobiDB-lite"/>
    </source>
</evidence>
<proteinExistence type="predicted"/>
<dbReference type="SUPFAM" id="SSF46689">
    <property type="entry name" value="Homeodomain-like"/>
    <property type="match status" value="2"/>
</dbReference>
<dbReference type="PROSITE" id="PS51293">
    <property type="entry name" value="SANT"/>
    <property type="match status" value="2"/>
</dbReference>
<comment type="subcellular location">
    <subcellularLocation>
        <location evidence="1">Nucleus</location>
    </subcellularLocation>
</comment>
<keyword evidence="4" id="KW-0539">Nucleus</keyword>
<dbReference type="GO" id="GO:0000118">
    <property type="term" value="C:histone deacetylase complex"/>
    <property type="evidence" value="ECO:0007669"/>
    <property type="project" value="TreeGrafter"/>
</dbReference>